<gene>
    <name evidence="1" type="ORF">TPSB3V08_LOCUS11624</name>
</gene>
<dbReference type="EMBL" id="OD013018">
    <property type="protein sequence ID" value="CAD7417235.1"/>
    <property type="molecule type" value="Genomic_DNA"/>
</dbReference>
<protein>
    <submittedName>
        <fullName evidence="1">Uncharacterized protein</fullName>
    </submittedName>
</protein>
<reference evidence="1" key="1">
    <citation type="submission" date="2020-11" db="EMBL/GenBank/DDBJ databases">
        <authorList>
            <person name="Tran Van P."/>
        </authorList>
    </citation>
    <scope>NUCLEOTIDE SEQUENCE</scope>
</reference>
<evidence type="ECO:0000313" key="1">
    <source>
        <dbReference type="EMBL" id="CAD7417235.1"/>
    </source>
</evidence>
<name>A0A7R9DM23_TIMPO</name>
<dbReference type="AlphaFoldDB" id="A0A7R9DM23"/>
<sequence length="211" mass="23818">MDTSDFEMDSLLIDCVRNIMSQILAAVNRTTRGRNTSNYEDLDKITSNVDENYESHLGEEIEMTSVSVVPDGMRKIEYVGSVPTFTQRESGKPFRKNFPQYTRLGSNHKLPKFGILVYYENSILDHAVTEVGFNYLTDKLYTRPTASRLKWLPFLGELEAFNMGVATCSPNDCLYWLLATCLKRLRAETIVGGQETAGSQQTTSSLKSQKS</sequence>
<proteinExistence type="predicted"/>
<accession>A0A7R9DM23</accession>
<organism evidence="1">
    <name type="scientific">Timema poppense</name>
    <name type="common">Walking stick</name>
    <dbReference type="NCBI Taxonomy" id="170557"/>
    <lineage>
        <taxon>Eukaryota</taxon>
        <taxon>Metazoa</taxon>
        <taxon>Ecdysozoa</taxon>
        <taxon>Arthropoda</taxon>
        <taxon>Hexapoda</taxon>
        <taxon>Insecta</taxon>
        <taxon>Pterygota</taxon>
        <taxon>Neoptera</taxon>
        <taxon>Polyneoptera</taxon>
        <taxon>Phasmatodea</taxon>
        <taxon>Timematodea</taxon>
        <taxon>Timematoidea</taxon>
        <taxon>Timematidae</taxon>
        <taxon>Timema</taxon>
    </lineage>
</organism>